<feature type="domain" description="Malate synthase N-terminal" evidence="8">
    <location>
        <begin position="6"/>
        <end position="65"/>
    </location>
</feature>
<dbReference type="CDD" id="cd00727">
    <property type="entry name" value="malate_synt_A"/>
    <property type="match status" value="1"/>
</dbReference>
<keyword evidence="3" id="KW-0329">Glyoxylate bypass</keyword>
<evidence type="ECO:0000256" key="6">
    <source>
        <dbReference type="ARBA" id="ARBA00047918"/>
    </source>
</evidence>
<dbReference type="PANTHER" id="PTHR42902">
    <property type="entry name" value="MALATE SYNTHASE"/>
    <property type="match status" value="1"/>
</dbReference>
<dbReference type="InterPro" id="IPR001465">
    <property type="entry name" value="Malate_synthase_TIM"/>
</dbReference>
<dbReference type="InterPro" id="IPR011076">
    <property type="entry name" value="Malate_synth_sf"/>
</dbReference>
<evidence type="ECO:0000256" key="2">
    <source>
        <dbReference type="ARBA" id="ARBA00012636"/>
    </source>
</evidence>
<dbReference type="Pfam" id="PF20659">
    <property type="entry name" value="MS_C"/>
    <property type="match status" value="1"/>
</dbReference>
<evidence type="ECO:0000256" key="1">
    <source>
        <dbReference type="ARBA" id="ARBA00006394"/>
    </source>
</evidence>
<evidence type="ECO:0000313" key="10">
    <source>
        <dbReference type="EMBL" id="KGA15914.1"/>
    </source>
</evidence>
<comment type="caution">
    <text evidence="10">The sequence shown here is derived from an EMBL/GenBank/DDBJ whole genome shotgun (WGS) entry which is preliminary data.</text>
</comment>
<dbReference type="InterPro" id="IPR044856">
    <property type="entry name" value="Malate_synth_C_sf"/>
</dbReference>
<dbReference type="FunFam" id="1.20.1220.12:FF:000001">
    <property type="entry name" value="Malate synthase"/>
    <property type="match status" value="1"/>
</dbReference>
<dbReference type="PANTHER" id="PTHR42902:SF1">
    <property type="entry name" value="MALATE SYNTHASE 1-RELATED"/>
    <property type="match status" value="1"/>
</dbReference>
<dbReference type="Pfam" id="PF01274">
    <property type="entry name" value="MS_TIM-barrel"/>
    <property type="match status" value="1"/>
</dbReference>
<feature type="domain" description="Malate synthase TIM barrel" evidence="7">
    <location>
        <begin position="156"/>
        <end position="408"/>
    </location>
</feature>
<organism evidence="10">
    <name type="scientific">freshwater metagenome</name>
    <dbReference type="NCBI Taxonomy" id="449393"/>
    <lineage>
        <taxon>unclassified sequences</taxon>
        <taxon>metagenomes</taxon>
        <taxon>ecological metagenomes</taxon>
    </lineage>
</organism>
<dbReference type="EMBL" id="JNSK01000080">
    <property type="protein sequence ID" value="KGA15914.1"/>
    <property type="molecule type" value="Genomic_DNA"/>
</dbReference>
<comment type="similarity">
    <text evidence="1">Belongs to the malate synthase family.</text>
</comment>
<dbReference type="Gene3D" id="3.20.20.360">
    <property type="entry name" value="Malate synthase, domain 3"/>
    <property type="match status" value="1"/>
</dbReference>
<dbReference type="InterPro" id="IPR048356">
    <property type="entry name" value="MS_N"/>
</dbReference>
<gene>
    <name evidence="10" type="ORF">GM50_15935</name>
</gene>
<dbReference type="InterPro" id="IPR006252">
    <property type="entry name" value="Malate_synthA"/>
</dbReference>
<sequence>MSHISIAGKMHPRFNEILTSDALAFVTELHELFSGTRSDLLAHRMVNRTHFSNGRRPTFLKSTSHIREDASWFVAGPGPGLEDRRVEITGPTDPKMTCNAMNSSAKVWLADLEDATSPTWENIIGGQVSLFDAIRRQLTFDSGEKIYTITNENAPTIVMRPRGWHMVEKHLLFVDQEDRARPAVAGLVDFGLYFFHNAKELIARGAGPYFYLAKIESHLEAELWNNIFTYAEERLEIPYGTIRATVLIETIPAAFEMDEILWELRDHCAGLNAGRWDYIFSIIKNFAGSGKQFLTPDRAQITMTVPFMRAYTELLVSTCHKRKAHAIGGMSAFIPNRRDKEVTDRALEAVTIDKAREAADGFDGTWVAHPDLIPVAQKEFDAVLGTRPNQVDRLRDDVHVVPDQLLDIQSIGGDVTDAGLRTNVAVGLLYIESWLRGTGAVAIDNLMEDVATAEISRSQIWQWIRYEVVTREGTHVTRSLVEQIIFDIINGIERNENDRFEDAVTIFRQICLDEDHFPTFLTLSAYSQFMVSAAPGHSIK</sequence>
<comment type="catalytic activity">
    <reaction evidence="6">
        <text>glyoxylate + acetyl-CoA + H2O = (S)-malate + CoA + H(+)</text>
        <dbReference type="Rhea" id="RHEA:18181"/>
        <dbReference type="ChEBI" id="CHEBI:15377"/>
        <dbReference type="ChEBI" id="CHEBI:15378"/>
        <dbReference type="ChEBI" id="CHEBI:15589"/>
        <dbReference type="ChEBI" id="CHEBI:36655"/>
        <dbReference type="ChEBI" id="CHEBI:57287"/>
        <dbReference type="ChEBI" id="CHEBI:57288"/>
        <dbReference type="EC" id="2.3.3.9"/>
    </reaction>
</comment>
<dbReference type="InterPro" id="IPR046363">
    <property type="entry name" value="MS_N_TIM-barrel_dom"/>
</dbReference>
<dbReference type="InterPro" id="IPR048355">
    <property type="entry name" value="MS_C"/>
</dbReference>
<keyword evidence="4" id="KW-0816">Tricarboxylic acid cycle</keyword>
<evidence type="ECO:0000259" key="7">
    <source>
        <dbReference type="Pfam" id="PF01274"/>
    </source>
</evidence>
<feature type="domain" description="Malate synthase C-terminal" evidence="9">
    <location>
        <begin position="415"/>
        <end position="528"/>
    </location>
</feature>
<proteinExistence type="inferred from homology"/>
<evidence type="ECO:0000256" key="3">
    <source>
        <dbReference type="ARBA" id="ARBA00022435"/>
    </source>
</evidence>
<dbReference type="GO" id="GO:0006097">
    <property type="term" value="P:glyoxylate cycle"/>
    <property type="evidence" value="ECO:0007669"/>
    <property type="project" value="UniProtKB-KW"/>
</dbReference>
<evidence type="ECO:0000259" key="8">
    <source>
        <dbReference type="Pfam" id="PF20656"/>
    </source>
</evidence>
<dbReference type="PIRSF" id="PIRSF001363">
    <property type="entry name" value="Malate_synth"/>
    <property type="match status" value="1"/>
</dbReference>
<dbReference type="GO" id="GO:0004474">
    <property type="term" value="F:malate synthase activity"/>
    <property type="evidence" value="ECO:0007669"/>
    <property type="project" value="UniProtKB-EC"/>
</dbReference>
<accession>A0A094Q1L1</accession>
<dbReference type="Pfam" id="PF20656">
    <property type="entry name" value="MS_N"/>
    <property type="match status" value="1"/>
</dbReference>
<dbReference type="GO" id="GO:0005737">
    <property type="term" value="C:cytoplasm"/>
    <property type="evidence" value="ECO:0007669"/>
    <property type="project" value="TreeGrafter"/>
</dbReference>
<evidence type="ECO:0000256" key="4">
    <source>
        <dbReference type="ARBA" id="ARBA00022532"/>
    </source>
</evidence>
<dbReference type="SUPFAM" id="SSF51645">
    <property type="entry name" value="Malate synthase G"/>
    <property type="match status" value="1"/>
</dbReference>
<dbReference type="PROSITE" id="PS00510">
    <property type="entry name" value="MALATE_SYNTHASE"/>
    <property type="match status" value="1"/>
</dbReference>
<dbReference type="InterPro" id="IPR019830">
    <property type="entry name" value="Malate_synthase_CS"/>
</dbReference>
<dbReference type="EC" id="2.3.3.9" evidence="2"/>
<reference evidence="10" key="1">
    <citation type="submission" date="2014-05" db="EMBL/GenBank/DDBJ databases">
        <title>Key roles for freshwater Actinobacteria revealed by deep metagenomic sequencing.</title>
        <authorList>
            <person name="Ghai R."/>
            <person name="Mizuno C.M."/>
            <person name="Picazo A."/>
            <person name="Camacho A."/>
            <person name="Rodriguez-Valera F."/>
        </authorList>
    </citation>
    <scope>NUCLEOTIDE SEQUENCE</scope>
</reference>
<keyword evidence="5" id="KW-0808">Transferase</keyword>
<protein>
    <recommendedName>
        <fullName evidence="2">malate synthase</fullName>
        <ecNumber evidence="2">2.3.3.9</ecNumber>
    </recommendedName>
</protein>
<evidence type="ECO:0000256" key="5">
    <source>
        <dbReference type="ARBA" id="ARBA00022679"/>
    </source>
</evidence>
<dbReference type="AlphaFoldDB" id="A0A094Q1L1"/>
<dbReference type="Gene3D" id="1.20.1220.12">
    <property type="entry name" value="Malate synthase, domain III"/>
    <property type="match status" value="1"/>
</dbReference>
<evidence type="ECO:0000259" key="9">
    <source>
        <dbReference type="Pfam" id="PF20659"/>
    </source>
</evidence>
<dbReference type="NCBIfam" id="TIGR01344">
    <property type="entry name" value="malate_syn_A"/>
    <property type="match status" value="1"/>
</dbReference>
<name>A0A094Q1L1_9ZZZZ</name>
<dbReference type="FunFam" id="3.20.20.360:FF:000001">
    <property type="entry name" value="Malate synthase"/>
    <property type="match status" value="1"/>
</dbReference>
<dbReference type="GO" id="GO:0006099">
    <property type="term" value="P:tricarboxylic acid cycle"/>
    <property type="evidence" value="ECO:0007669"/>
    <property type="project" value="UniProtKB-KW"/>
</dbReference>